<organism evidence="1 2">
    <name type="scientific">Acaulospora colombiana</name>
    <dbReference type="NCBI Taxonomy" id="27376"/>
    <lineage>
        <taxon>Eukaryota</taxon>
        <taxon>Fungi</taxon>
        <taxon>Fungi incertae sedis</taxon>
        <taxon>Mucoromycota</taxon>
        <taxon>Glomeromycotina</taxon>
        <taxon>Glomeromycetes</taxon>
        <taxon>Diversisporales</taxon>
        <taxon>Acaulosporaceae</taxon>
        <taxon>Acaulospora</taxon>
    </lineage>
</organism>
<name>A0ACA9LBP3_9GLOM</name>
<sequence>MKCGQCKLEKLSKEFPYTTVTERCQHISSLCLRCLIAKLDEQSTKQPKCPECPAILNSQEVKALNLAWDKAPFKIDVESIGRIQPMPPVDGNTPTQGEFYIVMLSGQKVTMLLQENKTVIALRASISKKLNVNPAKQKLIYNNVELQDTYQERGATLADYKISVGSHIQLIVVLYNITRAESIKNLTFDLYWGYPANGSQDYLDGSCLLYAGDTFWRKYDYASVYYPSFPHMRHSGDDMDHANKRGHQRINAKLDQLPPEVTQLYFVLSSWKSPTIGHFRTPTFKLYDETQPDKELCTYTIQQAANSQAVIMCCVTRAGQGMWQVIQIGRLSAGNANDYDPIEISIGECALHG</sequence>
<protein>
    <submittedName>
        <fullName evidence="1">373_t:CDS:1</fullName>
    </submittedName>
</protein>
<accession>A0ACA9LBP3</accession>
<evidence type="ECO:0000313" key="2">
    <source>
        <dbReference type="Proteomes" id="UP000789525"/>
    </source>
</evidence>
<dbReference type="EMBL" id="CAJVPT010005100">
    <property type="protein sequence ID" value="CAG8516227.1"/>
    <property type="molecule type" value="Genomic_DNA"/>
</dbReference>
<proteinExistence type="predicted"/>
<gene>
    <name evidence="1" type="ORF">ACOLOM_LOCUS3445</name>
</gene>
<evidence type="ECO:0000313" key="1">
    <source>
        <dbReference type="EMBL" id="CAG8516227.1"/>
    </source>
</evidence>
<keyword evidence="2" id="KW-1185">Reference proteome</keyword>
<comment type="caution">
    <text evidence="1">The sequence shown here is derived from an EMBL/GenBank/DDBJ whole genome shotgun (WGS) entry which is preliminary data.</text>
</comment>
<reference evidence="1" key="1">
    <citation type="submission" date="2021-06" db="EMBL/GenBank/DDBJ databases">
        <authorList>
            <person name="Kallberg Y."/>
            <person name="Tangrot J."/>
            <person name="Rosling A."/>
        </authorList>
    </citation>
    <scope>NUCLEOTIDE SEQUENCE</scope>
    <source>
        <strain evidence="1">CL356</strain>
    </source>
</reference>
<dbReference type="Proteomes" id="UP000789525">
    <property type="component" value="Unassembled WGS sequence"/>
</dbReference>